<evidence type="ECO:0000256" key="1">
    <source>
        <dbReference type="SAM" id="Phobius"/>
    </source>
</evidence>
<keyword evidence="3" id="KW-1185">Reference proteome</keyword>
<feature type="transmembrane region" description="Helical" evidence="1">
    <location>
        <begin position="133"/>
        <end position="160"/>
    </location>
</feature>
<feature type="transmembrane region" description="Helical" evidence="1">
    <location>
        <begin position="43"/>
        <end position="70"/>
    </location>
</feature>
<accession>A0LRU6</accession>
<dbReference type="InterPro" id="IPR045931">
    <property type="entry name" value="DUF6350"/>
</dbReference>
<dbReference type="InParanoid" id="A0LRU6"/>
<evidence type="ECO:0000313" key="2">
    <source>
        <dbReference type="EMBL" id="ABK52156.1"/>
    </source>
</evidence>
<feature type="transmembrane region" description="Helical" evidence="1">
    <location>
        <begin position="345"/>
        <end position="365"/>
    </location>
</feature>
<organism evidence="2 3">
    <name type="scientific">Acidothermus cellulolyticus (strain ATCC 43068 / DSM 8971 / 11B)</name>
    <dbReference type="NCBI Taxonomy" id="351607"/>
    <lineage>
        <taxon>Bacteria</taxon>
        <taxon>Bacillati</taxon>
        <taxon>Actinomycetota</taxon>
        <taxon>Actinomycetes</taxon>
        <taxon>Acidothermales</taxon>
        <taxon>Acidothermaceae</taxon>
        <taxon>Acidothermus</taxon>
    </lineage>
</organism>
<sequence length="410" mass="40707">MAIPLVAIPVFPPGGWDHSGVSVTTARRPEAIDAPAPARLPRVLLGVAAAVWAAVLGLAFLVCAVLAAWVSADHHDPSLRPALATAVQAWLLAHRDLLRLHAGGTIGIAPLGVTLGLYLVLDRCARWMARRSAVTDAAGALGVAGALAVPYGVTAALLTVAGKTPAVLPDPLAALGGGLALAFAAGLGGAFREAGCWPDLRDRFPASWRLTAAAAARTGVVLAVGAAGLVAAAAGLRFPAMVRTADQVGGGVGSGILLGLLSVAYLPNFLGWALGFAAGSGFAVGVGTTVAPGGVRLGPVPMLPPLGAIPESVSALAWCVLAIPLAAGAAGGWRLAENTLSRRVLLLRAAALAGALAMLAAAVAWLSGGSIGPGRMAVVGPSLFWTPLAVGAEVFAGAAAAGWLRSRQVA</sequence>
<dbReference type="AlphaFoldDB" id="A0LRU6"/>
<dbReference type="HOGENOM" id="CLU_033238_1_1_11"/>
<feature type="transmembrane region" description="Helical" evidence="1">
    <location>
        <begin position="273"/>
        <end position="295"/>
    </location>
</feature>
<evidence type="ECO:0000313" key="3">
    <source>
        <dbReference type="Proteomes" id="UP000008221"/>
    </source>
</evidence>
<keyword evidence="1" id="KW-0812">Transmembrane</keyword>
<keyword evidence="1" id="KW-1133">Transmembrane helix</keyword>
<dbReference type="EMBL" id="CP000481">
    <property type="protein sequence ID" value="ABK52156.1"/>
    <property type="molecule type" value="Genomic_DNA"/>
</dbReference>
<reference evidence="2 3" key="1">
    <citation type="journal article" date="2009" name="Genome Res.">
        <title>Complete genome of the cellulolytic thermophile Acidothermus cellulolyticus 11B provides insights into its ecophysiological and evolutionary adaptations.</title>
        <authorList>
            <person name="Barabote R.D."/>
            <person name="Xie G."/>
            <person name="Leu D.H."/>
            <person name="Normand P."/>
            <person name="Necsulea A."/>
            <person name="Daubin V."/>
            <person name="Medigue C."/>
            <person name="Adney W.S."/>
            <person name="Xu X.C."/>
            <person name="Lapidus A."/>
            <person name="Parales R.E."/>
            <person name="Detter C."/>
            <person name="Pujic P."/>
            <person name="Bruce D."/>
            <person name="Lavire C."/>
            <person name="Challacombe J.F."/>
            <person name="Brettin T.S."/>
            <person name="Berry A.M."/>
        </authorList>
    </citation>
    <scope>NUCLEOTIDE SEQUENCE [LARGE SCALE GENOMIC DNA]</scope>
    <source>
        <strain evidence="3">ATCC 43068 / DSM 8971 / 11B</strain>
    </source>
</reference>
<protein>
    <submittedName>
        <fullName evidence="2">Uncharacterized protein</fullName>
    </submittedName>
</protein>
<name>A0LRU6_ACIC1</name>
<feature type="transmembrane region" description="Helical" evidence="1">
    <location>
        <begin position="248"/>
        <end position="266"/>
    </location>
</feature>
<dbReference type="Pfam" id="PF19877">
    <property type="entry name" value="DUF6350"/>
    <property type="match status" value="1"/>
</dbReference>
<feature type="transmembrane region" description="Helical" evidence="1">
    <location>
        <begin position="385"/>
        <end position="404"/>
    </location>
</feature>
<dbReference type="Proteomes" id="UP000008221">
    <property type="component" value="Chromosome"/>
</dbReference>
<feature type="transmembrane region" description="Helical" evidence="1">
    <location>
        <begin position="212"/>
        <end position="236"/>
    </location>
</feature>
<feature type="transmembrane region" description="Helical" evidence="1">
    <location>
        <begin position="100"/>
        <end position="121"/>
    </location>
</feature>
<proteinExistence type="predicted"/>
<gene>
    <name evidence="2" type="ordered locus">Acel_0382</name>
</gene>
<feature type="transmembrane region" description="Helical" evidence="1">
    <location>
        <begin position="172"/>
        <end position="191"/>
    </location>
</feature>
<dbReference type="eggNOG" id="COG3266">
    <property type="taxonomic scope" value="Bacteria"/>
</dbReference>
<dbReference type="STRING" id="351607.Acel_0382"/>
<dbReference type="KEGG" id="ace:Acel_0382"/>
<keyword evidence="1" id="KW-0472">Membrane</keyword>
<feature type="transmembrane region" description="Helical" evidence="1">
    <location>
        <begin position="315"/>
        <end position="333"/>
    </location>
</feature>